<dbReference type="InterPro" id="IPR020449">
    <property type="entry name" value="Tscrpt_reg_AraC-type_HTH"/>
</dbReference>
<dbReference type="GO" id="GO:0003700">
    <property type="term" value="F:DNA-binding transcription factor activity"/>
    <property type="evidence" value="ECO:0007669"/>
    <property type="project" value="InterPro"/>
</dbReference>
<dbReference type="PANTHER" id="PTHR43280:SF2">
    <property type="entry name" value="HTH-TYPE TRANSCRIPTIONAL REGULATOR EXSA"/>
    <property type="match status" value="1"/>
</dbReference>
<dbReference type="InterPro" id="IPR009057">
    <property type="entry name" value="Homeodomain-like_sf"/>
</dbReference>
<feature type="domain" description="HTH araC/xylS-type" evidence="4">
    <location>
        <begin position="1"/>
        <end position="90"/>
    </location>
</feature>
<dbReference type="SMART" id="SM00342">
    <property type="entry name" value="HTH_ARAC"/>
    <property type="match status" value="1"/>
</dbReference>
<accession>A0A2S7L2J3</accession>
<reference evidence="5 6" key="1">
    <citation type="submission" date="2016-11" db="EMBL/GenBank/DDBJ databases">
        <title>Trade-off between light-utilization and light-protection in marine flavobacteria.</title>
        <authorList>
            <person name="Kumagai Y."/>
        </authorList>
    </citation>
    <scope>NUCLEOTIDE SEQUENCE [LARGE SCALE GENOMIC DNA]</scope>
    <source>
        <strain evidence="5 6">ATCC 700397</strain>
    </source>
</reference>
<proteinExistence type="predicted"/>
<gene>
    <name evidence="5" type="ORF">BST83_00825</name>
</gene>
<name>A0A2S7L2J3_9FLAO</name>
<comment type="caution">
    <text evidence="5">The sequence shown here is derived from an EMBL/GenBank/DDBJ whole genome shotgun (WGS) entry which is preliminary data.</text>
</comment>
<dbReference type="GO" id="GO:0043565">
    <property type="term" value="F:sequence-specific DNA binding"/>
    <property type="evidence" value="ECO:0007669"/>
    <property type="project" value="InterPro"/>
</dbReference>
<dbReference type="PROSITE" id="PS01124">
    <property type="entry name" value="HTH_ARAC_FAMILY_2"/>
    <property type="match status" value="1"/>
</dbReference>
<dbReference type="Pfam" id="PF12833">
    <property type="entry name" value="HTH_18"/>
    <property type="match status" value="1"/>
</dbReference>
<dbReference type="AlphaFoldDB" id="A0A2S7L2J3"/>
<dbReference type="PRINTS" id="PR00032">
    <property type="entry name" value="HTHARAC"/>
</dbReference>
<evidence type="ECO:0000256" key="1">
    <source>
        <dbReference type="ARBA" id="ARBA00023015"/>
    </source>
</evidence>
<evidence type="ECO:0000256" key="2">
    <source>
        <dbReference type="ARBA" id="ARBA00023125"/>
    </source>
</evidence>
<sequence>MRNEQFDIALFCSELGVSRAKLFLKIKEWSNCTHNEFILYFRMKRTSELLMQRTINSSQISQEVGFKNPKYFSKYFKKKFGLTPLEYSNKFIFS</sequence>
<dbReference type="InterPro" id="IPR018060">
    <property type="entry name" value="HTH_AraC"/>
</dbReference>
<keyword evidence="2" id="KW-0238">DNA-binding</keyword>
<dbReference type="SUPFAM" id="SSF46689">
    <property type="entry name" value="Homeodomain-like"/>
    <property type="match status" value="1"/>
</dbReference>
<dbReference type="PANTHER" id="PTHR43280">
    <property type="entry name" value="ARAC-FAMILY TRANSCRIPTIONAL REGULATOR"/>
    <property type="match status" value="1"/>
</dbReference>
<dbReference type="EMBL" id="MQUA01000004">
    <property type="protein sequence ID" value="PQB08933.1"/>
    <property type="molecule type" value="Genomic_DNA"/>
</dbReference>
<evidence type="ECO:0000256" key="3">
    <source>
        <dbReference type="ARBA" id="ARBA00023163"/>
    </source>
</evidence>
<organism evidence="5 6">
    <name type="scientific">Polaribacter filamentus</name>
    <dbReference type="NCBI Taxonomy" id="53483"/>
    <lineage>
        <taxon>Bacteria</taxon>
        <taxon>Pseudomonadati</taxon>
        <taxon>Bacteroidota</taxon>
        <taxon>Flavobacteriia</taxon>
        <taxon>Flavobacteriales</taxon>
        <taxon>Flavobacteriaceae</taxon>
    </lineage>
</organism>
<evidence type="ECO:0000313" key="6">
    <source>
        <dbReference type="Proteomes" id="UP000239522"/>
    </source>
</evidence>
<dbReference type="Proteomes" id="UP000239522">
    <property type="component" value="Unassembled WGS sequence"/>
</dbReference>
<keyword evidence="6" id="KW-1185">Reference proteome</keyword>
<evidence type="ECO:0000259" key="4">
    <source>
        <dbReference type="PROSITE" id="PS01124"/>
    </source>
</evidence>
<dbReference type="Gene3D" id="1.10.10.60">
    <property type="entry name" value="Homeodomain-like"/>
    <property type="match status" value="1"/>
</dbReference>
<keyword evidence="1" id="KW-0805">Transcription regulation</keyword>
<keyword evidence="3" id="KW-0804">Transcription</keyword>
<evidence type="ECO:0000313" key="5">
    <source>
        <dbReference type="EMBL" id="PQB08933.1"/>
    </source>
</evidence>
<protein>
    <recommendedName>
        <fullName evidence="4">HTH araC/xylS-type domain-containing protein</fullName>
    </recommendedName>
</protein>